<dbReference type="EMBL" id="CP001281">
    <property type="protein sequence ID" value="ACR01563.1"/>
    <property type="molecule type" value="Genomic_DNA"/>
</dbReference>
<keyword evidence="6" id="KW-1185">Reference proteome</keyword>
<reference evidence="5 7" key="3">
    <citation type="submission" date="2018-09" db="EMBL/GenBank/DDBJ databases">
        <title>Metagenome Assembled Genomes from an Advanced Water Purification Facility.</title>
        <authorList>
            <person name="Stamps B.W."/>
            <person name="Spear J.R."/>
        </authorList>
    </citation>
    <scope>NUCLEOTIDE SEQUENCE [LARGE SCALE GENOMIC DNA]</scope>
    <source>
        <strain evidence="5">Bin_27_1</strain>
    </source>
</reference>
<evidence type="ECO:0000313" key="5">
    <source>
        <dbReference type="EMBL" id="TXH84564.1"/>
    </source>
</evidence>
<evidence type="ECO:0000259" key="3">
    <source>
        <dbReference type="Pfam" id="PF17147"/>
    </source>
</evidence>
<evidence type="ECO:0000313" key="4">
    <source>
        <dbReference type="EMBL" id="ACR01563.1"/>
    </source>
</evidence>
<gene>
    <name evidence="4" type="ordered locus">Tmz1t_2964</name>
    <name evidence="5" type="ORF">E6Q80_11140</name>
</gene>
<dbReference type="Gene3D" id="3.40.50.920">
    <property type="match status" value="1"/>
</dbReference>
<dbReference type="InterPro" id="IPR033412">
    <property type="entry name" value="PFOR_II"/>
</dbReference>
<keyword evidence="4" id="KW-0670">Pyruvate</keyword>
<dbReference type="OrthoDB" id="9794954at2"/>
<name>C4KAY7_THASP</name>
<dbReference type="Pfam" id="PF01855">
    <property type="entry name" value="POR_N"/>
    <property type="match status" value="1"/>
</dbReference>
<dbReference type="SUPFAM" id="SSF52518">
    <property type="entry name" value="Thiamin diphosphate-binding fold (THDP-binding)"/>
    <property type="match status" value="1"/>
</dbReference>
<dbReference type="InterPro" id="IPR050722">
    <property type="entry name" value="Pyruvate:ferred/Flavod_OxRd"/>
</dbReference>
<dbReference type="GO" id="GO:0016903">
    <property type="term" value="F:oxidoreductase activity, acting on the aldehyde or oxo group of donors"/>
    <property type="evidence" value="ECO:0007669"/>
    <property type="project" value="UniProtKB-ARBA"/>
</dbReference>
<dbReference type="SUPFAM" id="SSF52922">
    <property type="entry name" value="TK C-terminal domain-like"/>
    <property type="match status" value="1"/>
</dbReference>
<evidence type="ECO:0000256" key="1">
    <source>
        <dbReference type="ARBA" id="ARBA00023002"/>
    </source>
</evidence>
<keyword evidence="1" id="KW-0560">Oxidoreductase</keyword>
<evidence type="ECO:0000313" key="6">
    <source>
        <dbReference type="Proteomes" id="UP000002186"/>
    </source>
</evidence>
<accession>A0A5C7SL78</accession>
<dbReference type="EMBL" id="SSFD01000174">
    <property type="protein sequence ID" value="TXH84564.1"/>
    <property type="molecule type" value="Genomic_DNA"/>
</dbReference>
<dbReference type="CDD" id="cd07034">
    <property type="entry name" value="TPP_PYR_PFOR_IOR-alpha_like"/>
    <property type="match status" value="1"/>
</dbReference>
<organism evidence="4 6">
    <name type="scientific">Thauera aminoaromatica</name>
    <dbReference type="NCBI Taxonomy" id="164330"/>
    <lineage>
        <taxon>Bacteria</taxon>
        <taxon>Pseudomonadati</taxon>
        <taxon>Pseudomonadota</taxon>
        <taxon>Betaproteobacteria</taxon>
        <taxon>Rhodocyclales</taxon>
        <taxon>Zoogloeaceae</taxon>
        <taxon>Thauera</taxon>
    </lineage>
</organism>
<reference evidence="6" key="1">
    <citation type="submission" date="2009-05" db="EMBL/GenBank/DDBJ databases">
        <title>Complete sequence of chromosome of Thauera sp. MZ1T.</title>
        <authorList>
            <consortium name="US DOE Joint Genome Institute"/>
            <person name="Lucas S."/>
            <person name="Copeland A."/>
            <person name="Lapidus A."/>
            <person name="Glavina del Rio T."/>
            <person name="Dalin E."/>
            <person name="Tice H."/>
            <person name="Bruce D."/>
            <person name="Goodwin L."/>
            <person name="Pitluck S."/>
            <person name="Sims D."/>
            <person name="Brettin T."/>
            <person name="Detter J.C."/>
            <person name="Han C."/>
            <person name="Larimer F."/>
            <person name="Land M."/>
            <person name="Hauser L."/>
            <person name="Kyrpides N."/>
            <person name="Mikhailova N."/>
            <person name="Sayler G.S."/>
        </authorList>
    </citation>
    <scope>NUCLEOTIDE SEQUENCE [LARGE SCALE GENOMIC DNA]</scope>
    <source>
        <strain evidence="6">MZ1T</strain>
    </source>
</reference>
<proteinExistence type="predicted"/>
<dbReference type="InterPro" id="IPR054807">
    <property type="entry name" value="PadG"/>
</dbReference>
<dbReference type="HOGENOM" id="CLU_002569_5_0_4"/>
<reference evidence="4 6" key="2">
    <citation type="journal article" date="2012" name="Stand. Genomic Sci.">
        <title>Complete genome sequence of Thauera aminoaromatica strain MZ1T.</title>
        <authorList>
            <person name="Jiang K."/>
            <person name="Sanseverino J."/>
            <person name="Chauhan A."/>
            <person name="Lucas S."/>
            <person name="Copeland A."/>
            <person name="Lapidus A."/>
            <person name="Del Rio T.G."/>
            <person name="Dalin E."/>
            <person name="Tice H."/>
            <person name="Bruce D."/>
            <person name="Goodwin L."/>
            <person name="Pitluck S."/>
            <person name="Sims D."/>
            <person name="Brettin T."/>
            <person name="Detter J.C."/>
            <person name="Han C."/>
            <person name="Chang Y.J."/>
            <person name="Larimer F."/>
            <person name="Land M."/>
            <person name="Hauser L."/>
            <person name="Kyrpides N.C."/>
            <person name="Mikhailova N."/>
            <person name="Moser S."/>
            <person name="Jegier P."/>
            <person name="Close D."/>
            <person name="Debruyn J.M."/>
            <person name="Wang Y."/>
            <person name="Layton A.C."/>
            <person name="Allen M.S."/>
            <person name="Sayler G.S."/>
        </authorList>
    </citation>
    <scope>NUCLEOTIDE SEQUENCE [LARGE SCALE GENOMIC DNA]</scope>
    <source>
        <strain evidence="4 6">MZ1T</strain>
    </source>
</reference>
<dbReference type="PANTHER" id="PTHR32154">
    <property type="entry name" value="PYRUVATE-FLAVODOXIN OXIDOREDUCTASE-RELATED"/>
    <property type="match status" value="1"/>
</dbReference>
<dbReference type="FunFam" id="3.40.50.920:FF:000010">
    <property type="entry name" value="Pyruvate ferredoxin oxidoreductase, alpha subunit"/>
    <property type="match status" value="1"/>
</dbReference>
<dbReference type="AlphaFoldDB" id="C4KAY7"/>
<dbReference type="InterPro" id="IPR009014">
    <property type="entry name" value="Transketo_C/PFOR_II"/>
</dbReference>
<feature type="domain" description="Pyruvate:ferredoxin oxidoreductase core" evidence="3">
    <location>
        <begin position="288"/>
        <end position="390"/>
    </location>
</feature>
<dbReference type="PANTHER" id="PTHR32154:SF0">
    <property type="entry name" value="PYRUVATE-FLAVODOXIN OXIDOREDUCTASE-RELATED"/>
    <property type="match status" value="1"/>
</dbReference>
<feature type="domain" description="Pyruvate flavodoxin/ferredoxin oxidoreductase pyrimidine binding" evidence="2">
    <location>
        <begin position="33"/>
        <end position="230"/>
    </location>
</feature>
<evidence type="ECO:0000259" key="2">
    <source>
        <dbReference type="Pfam" id="PF01855"/>
    </source>
</evidence>
<dbReference type="GO" id="GO:0006979">
    <property type="term" value="P:response to oxidative stress"/>
    <property type="evidence" value="ECO:0007669"/>
    <property type="project" value="TreeGrafter"/>
</dbReference>
<accession>C4KAY7</accession>
<dbReference type="Proteomes" id="UP000002186">
    <property type="component" value="Chromosome"/>
</dbReference>
<dbReference type="Proteomes" id="UP000321192">
    <property type="component" value="Unassembled WGS sequence"/>
</dbReference>
<dbReference type="STRING" id="85643.Tmz1t_2964"/>
<dbReference type="eggNOG" id="COG0674">
    <property type="taxonomic scope" value="Bacteria"/>
</dbReference>
<dbReference type="GO" id="GO:0019752">
    <property type="term" value="P:carboxylic acid metabolic process"/>
    <property type="evidence" value="ECO:0007669"/>
    <property type="project" value="UniProtKB-ARBA"/>
</dbReference>
<dbReference type="KEGG" id="tmz:Tmz1t_2964"/>
<dbReference type="InterPro" id="IPR029061">
    <property type="entry name" value="THDP-binding"/>
</dbReference>
<dbReference type="InterPro" id="IPR002880">
    <property type="entry name" value="Pyrv_Fd/Flavodoxin_OxRdtase_N"/>
</dbReference>
<dbReference type="Pfam" id="PF17147">
    <property type="entry name" value="PFOR_II"/>
    <property type="match status" value="1"/>
</dbReference>
<sequence>MNTTTLDTAPTTEKRPAPQLMLCEGNEAAALGVALARPDMVAVYPITPQTSLVEKLAKLIADGRMDADIVDAEGEHSVLSVLQGGALAGARTYTATCGPGLAFMFEPYFRTSGMRLPLVMTIVTRDGITPQSVWGGHQDAMTVREAGWIQMYCETVQEVLDTTVMAFRLAEHHDVMLPVNVCLDGNYLSYGTSRIEMPDQAEVDDFMGHKDVNWHVALDPLRPMAVDPLTGGSGGNGPETFVRYRRGQCAGMKNALHVITEMHEDWARRFGEAHRFAPLVEEYRLDDAEYAIMTLGSMTGAAKDAVDEARAAGEKVGLIKIKTFSPFPVEALQHALRGVRALGVVDRSVNFRWNCGPMFQETLGVLYRLGRQVPAQSFIGGLAGADLTVTTFRRVIDETRALLERAPSDEPVWLNAKD</sequence>
<protein>
    <submittedName>
        <fullName evidence="5">Phenylglyoxylate dehydrogenase</fullName>
    </submittedName>
    <submittedName>
        <fullName evidence="4">Pyruvate flavodoxin/ferredoxin oxidoreductase domain protein</fullName>
    </submittedName>
</protein>
<dbReference type="RefSeq" id="WP_012585759.1">
    <property type="nucleotide sequence ID" value="NC_011662.2"/>
</dbReference>
<dbReference type="NCBIfam" id="NF045764">
    <property type="entry name" value="PhenlGlyoxDHPadG"/>
    <property type="match status" value="1"/>
</dbReference>
<dbReference type="Gene3D" id="3.40.50.970">
    <property type="match status" value="1"/>
</dbReference>
<evidence type="ECO:0000313" key="7">
    <source>
        <dbReference type="Proteomes" id="UP000321192"/>
    </source>
</evidence>
<dbReference type="FunFam" id="3.40.50.970:FF:000012">
    <property type="entry name" value="Pyruvate:ferredoxin (Flavodoxin) oxidoreductase"/>
    <property type="match status" value="1"/>
</dbReference>